<proteinExistence type="predicted"/>
<name>A0A3S5CEU9_9PLAT</name>
<evidence type="ECO:0000313" key="2">
    <source>
        <dbReference type="EMBL" id="VEL15499.1"/>
    </source>
</evidence>
<comment type="caution">
    <text evidence="2">The sequence shown here is derived from an EMBL/GenBank/DDBJ whole genome shotgun (WGS) entry which is preliminary data.</text>
</comment>
<gene>
    <name evidence="2" type="ORF">PXEA_LOCUS8939</name>
</gene>
<keyword evidence="3" id="KW-1185">Reference proteome</keyword>
<protein>
    <submittedName>
        <fullName evidence="2">Uncharacterized protein</fullName>
    </submittedName>
</protein>
<feature type="region of interest" description="Disordered" evidence="1">
    <location>
        <begin position="41"/>
        <end position="97"/>
    </location>
</feature>
<dbReference type="Proteomes" id="UP000784294">
    <property type="component" value="Unassembled WGS sequence"/>
</dbReference>
<organism evidence="2 3">
    <name type="scientific">Protopolystoma xenopodis</name>
    <dbReference type="NCBI Taxonomy" id="117903"/>
    <lineage>
        <taxon>Eukaryota</taxon>
        <taxon>Metazoa</taxon>
        <taxon>Spiralia</taxon>
        <taxon>Lophotrochozoa</taxon>
        <taxon>Platyhelminthes</taxon>
        <taxon>Monogenea</taxon>
        <taxon>Polyopisthocotylea</taxon>
        <taxon>Polystomatidea</taxon>
        <taxon>Polystomatidae</taxon>
        <taxon>Protopolystoma</taxon>
    </lineage>
</organism>
<sequence length="97" mass="10941">MRKLGEAIDIIDEKNMVNMGLKEGRLSDNFVYCLSKLEENKNRARPAKRRRLDQESTANRRKRDRVEEKGGGRFRQSSEDVVSTTLGAWPSGSGADG</sequence>
<accession>A0A3S5CEU9</accession>
<evidence type="ECO:0000313" key="3">
    <source>
        <dbReference type="Proteomes" id="UP000784294"/>
    </source>
</evidence>
<dbReference type="EMBL" id="CAAALY010024796">
    <property type="protein sequence ID" value="VEL15499.1"/>
    <property type="molecule type" value="Genomic_DNA"/>
</dbReference>
<reference evidence="2" key="1">
    <citation type="submission" date="2018-11" db="EMBL/GenBank/DDBJ databases">
        <authorList>
            <consortium name="Pathogen Informatics"/>
        </authorList>
    </citation>
    <scope>NUCLEOTIDE SEQUENCE</scope>
</reference>
<evidence type="ECO:0000256" key="1">
    <source>
        <dbReference type="SAM" id="MobiDB-lite"/>
    </source>
</evidence>
<dbReference type="AlphaFoldDB" id="A0A3S5CEU9"/>